<evidence type="ECO:0000313" key="2">
    <source>
        <dbReference type="Proteomes" id="UP000092154"/>
    </source>
</evidence>
<reference evidence="1 2" key="1">
    <citation type="submission" date="2016-06" db="EMBL/GenBank/DDBJ databases">
        <title>Comparative genomics of the ectomycorrhizal sister species Rhizopogon vinicolor and Rhizopogon vesiculosus (Basidiomycota: Boletales) reveals a divergence of the mating type B locus.</title>
        <authorList>
            <consortium name="DOE Joint Genome Institute"/>
            <person name="Mujic A.B."/>
            <person name="Kuo A."/>
            <person name="Tritt A."/>
            <person name="Lipzen A."/>
            <person name="Chen C."/>
            <person name="Johnson J."/>
            <person name="Sharma A."/>
            <person name="Barry K."/>
            <person name="Grigoriev I.V."/>
            <person name="Spatafora J.W."/>
        </authorList>
    </citation>
    <scope>NUCLEOTIDE SEQUENCE [LARGE SCALE GENOMIC DNA]</scope>
    <source>
        <strain evidence="1 2">AM-OR11-026</strain>
    </source>
</reference>
<keyword evidence="2" id="KW-1185">Reference proteome</keyword>
<evidence type="ECO:0008006" key="3">
    <source>
        <dbReference type="Google" id="ProtNLM"/>
    </source>
</evidence>
<dbReference type="Proteomes" id="UP000092154">
    <property type="component" value="Unassembled WGS sequence"/>
</dbReference>
<gene>
    <name evidence="1" type="ORF">K503DRAFT_848502</name>
</gene>
<evidence type="ECO:0000313" key="1">
    <source>
        <dbReference type="EMBL" id="OAX41225.1"/>
    </source>
</evidence>
<dbReference type="EMBL" id="KV448186">
    <property type="protein sequence ID" value="OAX41225.1"/>
    <property type="molecule type" value="Genomic_DNA"/>
</dbReference>
<dbReference type="InParanoid" id="A0A1B7N8R0"/>
<dbReference type="OrthoDB" id="5987198at2759"/>
<organism evidence="1 2">
    <name type="scientific">Rhizopogon vinicolor AM-OR11-026</name>
    <dbReference type="NCBI Taxonomy" id="1314800"/>
    <lineage>
        <taxon>Eukaryota</taxon>
        <taxon>Fungi</taxon>
        <taxon>Dikarya</taxon>
        <taxon>Basidiomycota</taxon>
        <taxon>Agaricomycotina</taxon>
        <taxon>Agaricomycetes</taxon>
        <taxon>Agaricomycetidae</taxon>
        <taxon>Boletales</taxon>
        <taxon>Suillineae</taxon>
        <taxon>Rhizopogonaceae</taxon>
        <taxon>Rhizopogon</taxon>
    </lineage>
</organism>
<accession>A0A1B7N8R0</accession>
<dbReference type="AlphaFoldDB" id="A0A1B7N8R0"/>
<name>A0A1B7N8R0_9AGAM</name>
<protein>
    <recommendedName>
        <fullName evidence="3">Protein kinase domain-containing protein</fullName>
    </recommendedName>
</protein>
<sequence>MQDGARIEIGRYFCGLPLNQDPSNHCVPIYDVLQVPTDGNLAIRVMPLLIHVTDPYFDTVGEVVDRIHQLFELNILMDGSIMSHDFKRPARHHTRTQSPSRYSYIDFDISRKYEAEDYSKPWNPFPPDVWYLGHTTRETSIEAVEQYNITFHALILTKQRYSNMMHTDPAQRPNMDDVFSRFRILRQGLGNSDLRSRVAHLSGASLFDFIAHWARLLEYIVRRIPSTHTPSIITMHWFPED</sequence>
<dbReference type="STRING" id="1314800.A0A1B7N8R0"/>
<proteinExistence type="predicted"/>